<gene>
    <name evidence="3" type="primary">LOC112464914</name>
</gene>
<proteinExistence type="predicted"/>
<dbReference type="RefSeq" id="XP_024887978.1">
    <property type="nucleotide sequence ID" value="XM_025032210.1"/>
</dbReference>
<dbReference type="Gene3D" id="1.10.238.20">
    <property type="entry name" value="Pheromone/general odorant binding protein domain"/>
    <property type="match status" value="1"/>
</dbReference>
<dbReference type="SUPFAM" id="SSF47565">
    <property type="entry name" value="Insect pheromone/odorant-binding proteins"/>
    <property type="match status" value="1"/>
</dbReference>
<dbReference type="InterPro" id="IPR006170">
    <property type="entry name" value="PBP/GOBP"/>
</dbReference>
<name>A0A6J1R1H3_9HYME</name>
<evidence type="ECO:0000256" key="1">
    <source>
        <dbReference type="SAM" id="MobiDB-lite"/>
    </source>
</evidence>
<dbReference type="InterPro" id="IPR036728">
    <property type="entry name" value="PBP_GOBP_sf"/>
</dbReference>
<dbReference type="AlphaFoldDB" id="A0A6J1R1H3"/>
<feature type="region of interest" description="Disordered" evidence="1">
    <location>
        <begin position="109"/>
        <end position="131"/>
    </location>
</feature>
<dbReference type="Pfam" id="PF01395">
    <property type="entry name" value="PBP_GOBP"/>
    <property type="match status" value="1"/>
</dbReference>
<organism evidence="2 3">
    <name type="scientific">Temnothorax curvispinosus</name>
    <dbReference type="NCBI Taxonomy" id="300111"/>
    <lineage>
        <taxon>Eukaryota</taxon>
        <taxon>Metazoa</taxon>
        <taxon>Ecdysozoa</taxon>
        <taxon>Arthropoda</taxon>
        <taxon>Hexapoda</taxon>
        <taxon>Insecta</taxon>
        <taxon>Pterygota</taxon>
        <taxon>Neoptera</taxon>
        <taxon>Endopterygota</taxon>
        <taxon>Hymenoptera</taxon>
        <taxon>Apocrita</taxon>
        <taxon>Aculeata</taxon>
        <taxon>Formicoidea</taxon>
        <taxon>Formicidae</taxon>
        <taxon>Myrmicinae</taxon>
        <taxon>Temnothorax</taxon>
    </lineage>
</organism>
<reference evidence="3" key="1">
    <citation type="submission" date="2025-08" db="UniProtKB">
        <authorList>
            <consortium name="RefSeq"/>
        </authorList>
    </citation>
    <scope>IDENTIFICATION</scope>
    <source>
        <tissue evidence="3">Whole body</tissue>
    </source>
</reference>
<dbReference type="GO" id="GO:0005549">
    <property type="term" value="F:odorant binding"/>
    <property type="evidence" value="ECO:0007669"/>
    <property type="project" value="InterPro"/>
</dbReference>
<dbReference type="CDD" id="cd23992">
    <property type="entry name" value="PBP_GOBP"/>
    <property type="match status" value="1"/>
</dbReference>
<dbReference type="GeneID" id="112464914"/>
<evidence type="ECO:0000313" key="3">
    <source>
        <dbReference type="RefSeq" id="XP_024887978.1"/>
    </source>
</evidence>
<accession>A0A6J1R1H3</accession>
<dbReference type="OrthoDB" id="6595846at2759"/>
<dbReference type="Proteomes" id="UP000504618">
    <property type="component" value="Unplaced"/>
</dbReference>
<keyword evidence="2" id="KW-1185">Reference proteome</keyword>
<sequence>MTRDDAYNEEDIINNLHVKPENAERTRKNGCWIACIFKKLNLMEGTNINEAQVYAKLNEKMNDGPELAIAHKIAHKCIKKANSITQECEKGWSLNVCIAKAIHKLEQHNEHDLDPDTEDEAVTEAVTEQAE</sequence>
<evidence type="ECO:0000313" key="2">
    <source>
        <dbReference type="Proteomes" id="UP000504618"/>
    </source>
</evidence>
<protein>
    <submittedName>
        <fullName evidence="3">Uncharacterized protein LOC112464914</fullName>
    </submittedName>
</protein>